<dbReference type="AlphaFoldDB" id="A0AAD9EA43"/>
<feature type="chain" id="PRO_5042023321" evidence="1">
    <location>
        <begin position="20"/>
        <end position="280"/>
    </location>
</feature>
<feature type="signal peptide" evidence="1">
    <location>
        <begin position="1"/>
        <end position="19"/>
    </location>
</feature>
<dbReference type="EMBL" id="JAQOWY010001100">
    <property type="protein sequence ID" value="KAK1837616.1"/>
    <property type="molecule type" value="Genomic_DNA"/>
</dbReference>
<dbReference type="Proteomes" id="UP001243330">
    <property type="component" value="Unassembled WGS sequence"/>
</dbReference>
<keyword evidence="1" id="KW-0732">Signal</keyword>
<name>A0AAD9EA43_9PEZI</name>
<accession>A0AAD9EA43</accession>
<keyword evidence="3" id="KW-1185">Reference proteome</keyword>
<organism evidence="2 3">
    <name type="scientific">Colletotrichum chrysophilum</name>
    <dbReference type="NCBI Taxonomy" id="1836956"/>
    <lineage>
        <taxon>Eukaryota</taxon>
        <taxon>Fungi</taxon>
        <taxon>Dikarya</taxon>
        <taxon>Ascomycota</taxon>
        <taxon>Pezizomycotina</taxon>
        <taxon>Sordariomycetes</taxon>
        <taxon>Hypocreomycetidae</taxon>
        <taxon>Glomerellales</taxon>
        <taxon>Glomerellaceae</taxon>
        <taxon>Colletotrichum</taxon>
        <taxon>Colletotrichum gloeosporioides species complex</taxon>
    </lineage>
</organism>
<evidence type="ECO:0000256" key="1">
    <source>
        <dbReference type="SAM" id="SignalP"/>
    </source>
</evidence>
<evidence type="ECO:0000313" key="2">
    <source>
        <dbReference type="EMBL" id="KAK1837616.1"/>
    </source>
</evidence>
<proteinExistence type="predicted"/>
<gene>
    <name evidence="2" type="ORF">CCHR01_19763</name>
</gene>
<sequence length="280" mass="31708">MLDFIHQILFILLSNPSTSIWVSGLIKRGGGIGVPSFWPARNEKRGWERGGYGWTRARFTSLSIAQPHTTQHYTRSSRERDRLVAGPTTFLCFLWMSELCQRGRRSPSGHGGPGDTLTLRRSTDFWDISSLFFPFRSVDPVARSSCFPRPGIMLLTKGCSLDDELKRGLRVSQNSPLFPQRNHLLKDRDSGKGRPVLLVSHDDYTHQAKCFEHLSRIVWVICLALCCLATCYDYNYWAHGVFVRMGVVGSIFFGRASKIRRRHVGGVVEADLDARLVGTY</sequence>
<comment type="caution">
    <text evidence="2">The sequence shown here is derived from an EMBL/GenBank/DDBJ whole genome shotgun (WGS) entry which is preliminary data.</text>
</comment>
<protein>
    <submittedName>
        <fullName evidence="2">Uncharacterized protein</fullName>
    </submittedName>
</protein>
<reference evidence="2" key="1">
    <citation type="submission" date="2023-01" db="EMBL/GenBank/DDBJ databases">
        <title>Colletotrichum chrysophilum M932 genome sequence.</title>
        <authorList>
            <person name="Baroncelli R."/>
        </authorList>
    </citation>
    <scope>NUCLEOTIDE SEQUENCE</scope>
    <source>
        <strain evidence="2">M932</strain>
    </source>
</reference>
<evidence type="ECO:0000313" key="3">
    <source>
        <dbReference type="Proteomes" id="UP001243330"/>
    </source>
</evidence>